<gene>
    <name evidence="1" type="ORF">HHT355_2663</name>
    <name evidence="2" type="ORF">HHT355_2718</name>
</gene>
<dbReference type="EMBL" id="CVTD020000029">
    <property type="protein sequence ID" value="CRZ35844.1"/>
    <property type="molecule type" value="Genomic_DNA"/>
</dbReference>
<name>A0A0H5SK04_HERHM</name>
<reference evidence="1 3" key="1">
    <citation type="submission" date="2015-06" db="EMBL/GenBank/DDBJ databases">
        <authorList>
            <person name="Wibberg Daniel"/>
        </authorList>
    </citation>
    <scope>NUCLEOTIDE SEQUENCE [LARGE SCALE GENOMIC DNA]</scope>
    <source>
        <strain evidence="1 3">T3/55T</strain>
    </source>
</reference>
<dbReference type="AlphaFoldDB" id="A0A0H5SK04"/>
<dbReference type="Proteomes" id="UP000236497">
    <property type="component" value="Unassembled WGS sequence"/>
</dbReference>
<dbReference type="EMBL" id="CVTD020000034">
    <property type="protein sequence ID" value="CRZ35897.1"/>
    <property type="molecule type" value="Genomic_DNA"/>
</dbReference>
<evidence type="ECO:0000313" key="1">
    <source>
        <dbReference type="EMBL" id="CRZ35844.1"/>
    </source>
</evidence>
<keyword evidence="3" id="KW-1185">Reference proteome</keyword>
<sequence>MKEEILKIITDYYLNSGDFNGFPLYNFDKNYTDLICQLIDEDKVEVLSSAFVINPHIKALKLNIDKEDQKREVINNGDSVVLYPTEKYLKELNINSEKPFTKMLLDGQEQLKILFFDIEILETYFQDPRYKVFWHDYRGSIVVSDEFYGEDLESEYIKDFGLGYHKEKLYEERVVGVFLGDLAELSLNAQLKWKVNYLENQQDYLINEGFYKNLILGEWVDEVSIYDAILDEMIVINKMCENMGIPHLFNKTYKPHTFEKPEDYRIMFLPTLKNYYSFILALEKIIIHNINYKTFTTTAKYIKPVERKDDKGNLKHSLNMMSEWLKQNIRTNEDIDELIINPLKSIRKIRQVPAHEIYSNQYDKLLYKKQNEMIIETYKAIRSIRLFFANYPGNKEIEIPEYLITGEKIRIY</sequence>
<evidence type="ECO:0000313" key="2">
    <source>
        <dbReference type="EMBL" id="CRZ35897.1"/>
    </source>
</evidence>
<accession>A0A0H5SK04</accession>
<proteinExistence type="predicted"/>
<organism evidence="1 3">
    <name type="scientific">Herbinix hemicellulosilytica</name>
    <dbReference type="NCBI Taxonomy" id="1564487"/>
    <lineage>
        <taxon>Bacteria</taxon>
        <taxon>Bacillati</taxon>
        <taxon>Bacillota</taxon>
        <taxon>Clostridia</taxon>
        <taxon>Lachnospirales</taxon>
        <taxon>Lachnospiraceae</taxon>
        <taxon>Herbinix</taxon>
    </lineage>
</organism>
<evidence type="ECO:0000313" key="3">
    <source>
        <dbReference type="Proteomes" id="UP000236497"/>
    </source>
</evidence>
<protein>
    <submittedName>
        <fullName evidence="1">Uncharacterized protein</fullName>
    </submittedName>
</protein>
<dbReference type="RefSeq" id="WP_103203902.1">
    <property type="nucleotide sequence ID" value="NZ_CVTD020000029.1"/>
</dbReference>